<dbReference type="AlphaFoldDB" id="A0AAD9V0Y4"/>
<reference evidence="7" key="1">
    <citation type="journal article" date="2023" name="G3 (Bethesda)">
        <title>Whole genome assembly and annotation of the endangered Caribbean coral Acropora cervicornis.</title>
        <authorList>
            <person name="Selwyn J.D."/>
            <person name="Vollmer S.V."/>
        </authorList>
    </citation>
    <scope>NUCLEOTIDE SEQUENCE</scope>
    <source>
        <strain evidence="7">K2</strain>
    </source>
</reference>
<comment type="caution">
    <text evidence="7">The sequence shown here is derived from an EMBL/GenBank/DDBJ whole genome shotgun (WGS) entry which is preliminary data.</text>
</comment>
<evidence type="ECO:0000313" key="8">
    <source>
        <dbReference type="Proteomes" id="UP001249851"/>
    </source>
</evidence>
<evidence type="ECO:0000256" key="3">
    <source>
        <dbReference type="ARBA" id="ARBA00022989"/>
    </source>
</evidence>
<feature type="transmembrane region" description="Helical" evidence="5">
    <location>
        <begin position="550"/>
        <end position="568"/>
    </location>
</feature>
<accession>A0AAD9V0Y4</accession>
<protein>
    <submittedName>
        <fullName evidence="7">Phospholipid-transporting ATPase ABCA3</fullName>
    </submittedName>
</protein>
<gene>
    <name evidence="7" type="ORF">P5673_020640</name>
</gene>
<dbReference type="CDD" id="cd03263">
    <property type="entry name" value="ABC_subfamily_A"/>
    <property type="match status" value="1"/>
</dbReference>
<dbReference type="InterPro" id="IPR056264">
    <property type="entry name" value="R2_ABCA1-4-like"/>
</dbReference>
<reference evidence="7" key="2">
    <citation type="journal article" date="2023" name="Science">
        <title>Genomic signatures of disease resistance in endangered staghorn corals.</title>
        <authorList>
            <person name="Vollmer S.V."/>
            <person name="Selwyn J.D."/>
            <person name="Despard B.A."/>
            <person name="Roesel C.L."/>
        </authorList>
    </citation>
    <scope>NUCLEOTIDE SEQUENCE</scope>
    <source>
        <strain evidence="7">K2</strain>
    </source>
</reference>
<name>A0AAD9V0Y4_ACRCE</name>
<sequence>MHHNRNLYNEEIAFTQQKIVVLQIWFPHVMCSEKFLSKTSAWTSVSLLGAELSFILPSEATGKFEDLFMDLETRRQELGIASYGASVTTMEEVFLKVGKEMDSSLSDKLQKQNEEEMPALDASGSKNGHVGKVTERSSVLAKMGAFGSVSLGSYGTFGDYNSYAHSSGFRLFRQRWYAMFLKRFLHSKRHKAALLSQLLLPLVYTLFALISAKTFPQPSDSPPLTLSTDPYEKNFVPWSAESETGSFAENYTTQWQNSKTRPVNVSGNMTHYLMNKAKNVGLGDFNRKDLIAATFTKNNGKVNVTAWFNNQAYHSIAVSLAAADQGILRNQVGTDYSITTVNHPLPRTALEKVNDLQRNGLGFQISFNLLFGMAFLASSFVVFLVQERTNKAKHVQFVSGPRLGYLFLLLMLYGWAVIPLMYLFSFVFRTASTAFVVLTMFNIITGLATLLSVFILSIPGLDLLDTADVLKWVFLVLPNYCLGQGIGDMFNNYNALEFFNKAVDMCVRSKIPYIPHTKQDCEKYIRKLGGSKFQFQDNYLAWANPGIGRYLVFLAWEGIFFYSLVLLIEYGCFRSCHQFVVRGYSRAVKFLRRESSVADDDDVLAEKERVLTSDDVLLIKELTKVFAGKSRRSPLVAVDSLSLGVPMGECFGLLGINGAGKTTTFRMLTGDETMTSGTAVVDGYDIRYNMNKVRQRVGYCPQFDALIDQLTGRELLSMYARLRGVPEAIIPQVVEDLIQALLLQDHADKLASTYSGGNKRKLSTAISLVGDPPVVFLDEPTTGMDPVARRLLWDALSRVRAEGRCIVLTSHSANSDTGPLKQFIESSFPGSVLKDEHQGMLHYHIRDTSVTWAQLFGTIEKVKLKFNIEDYSVSQTTLEQVFLNFARGQRTEDE</sequence>
<dbReference type="GO" id="GO:0005524">
    <property type="term" value="F:ATP binding"/>
    <property type="evidence" value="ECO:0007669"/>
    <property type="project" value="InterPro"/>
</dbReference>
<keyword evidence="2 5" id="KW-0812">Transmembrane</keyword>
<dbReference type="Pfam" id="PF12698">
    <property type="entry name" value="ABC2_membrane_3"/>
    <property type="match status" value="2"/>
</dbReference>
<proteinExistence type="predicted"/>
<feature type="transmembrane region" description="Helical" evidence="5">
    <location>
        <begin position="434"/>
        <end position="456"/>
    </location>
</feature>
<dbReference type="GO" id="GO:0140359">
    <property type="term" value="F:ABC-type transporter activity"/>
    <property type="evidence" value="ECO:0007669"/>
    <property type="project" value="InterPro"/>
</dbReference>
<feature type="transmembrane region" description="Helical" evidence="5">
    <location>
        <begin position="365"/>
        <end position="385"/>
    </location>
</feature>
<dbReference type="InterPro" id="IPR026082">
    <property type="entry name" value="ABCA"/>
</dbReference>
<dbReference type="Pfam" id="PF23321">
    <property type="entry name" value="R1_ABCA1"/>
    <property type="match status" value="1"/>
</dbReference>
<dbReference type="EMBL" id="JARQWQ010000051">
    <property type="protein sequence ID" value="KAK2557161.1"/>
    <property type="molecule type" value="Genomic_DNA"/>
</dbReference>
<keyword evidence="8" id="KW-1185">Reference proteome</keyword>
<evidence type="ECO:0000259" key="6">
    <source>
        <dbReference type="PROSITE" id="PS50893"/>
    </source>
</evidence>
<evidence type="ECO:0000256" key="4">
    <source>
        <dbReference type="ARBA" id="ARBA00023136"/>
    </source>
</evidence>
<keyword evidence="4 5" id="KW-0472">Membrane</keyword>
<keyword evidence="3 5" id="KW-1133">Transmembrane helix</keyword>
<dbReference type="GO" id="GO:0016887">
    <property type="term" value="F:ATP hydrolysis activity"/>
    <property type="evidence" value="ECO:0007669"/>
    <property type="project" value="InterPro"/>
</dbReference>
<dbReference type="InterPro" id="IPR013525">
    <property type="entry name" value="ABC2_TM"/>
</dbReference>
<dbReference type="SUPFAM" id="SSF52540">
    <property type="entry name" value="P-loop containing nucleoside triphosphate hydrolases"/>
    <property type="match status" value="1"/>
</dbReference>
<dbReference type="Gene3D" id="3.40.50.300">
    <property type="entry name" value="P-loop containing nucleotide triphosphate hydrolases"/>
    <property type="match status" value="1"/>
</dbReference>
<dbReference type="PROSITE" id="PS50893">
    <property type="entry name" value="ABC_TRANSPORTER_2"/>
    <property type="match status" value="1"/>
</dbReference>
<comment type="subcellular location">
    <subcellularLocation>
        <location evidence="1">Membrane</location>
        <topology evidence="1">Multi-pass membrane protein</topology>
    </subcellularLocation>
</comment>
<feature type="domain" description="ABC transporter" evidence="6">
    <location>
        <begin position="617"/>
        <end position="857"/>
    </location>
</feature>
<dbReference type="Proteomes" id="UP001249851">
    <property type="component" value="Unassembled WGS sequence"/>
</dbReference>
<dbReference type="GO" id="GO:0005319">
    <property type="term" value="F:lipid transporter activity"/>
    <property type="evidence" value="ECO:0007669"/>
    <property type="project" value="TreeGrafter"/>
</dbReference>
<evidence type="ECO:0000313" key="7">
    <source>
        <dbReference type="EMBL" id="KAK2557161.1"/>
    </source>
</evidence>
<dbReference type="Pfam" id="PF00005">
    <property type="entry name" value="ABC_tran"/>
    <property type="match status" value="1"/>
</dbReference>
<evidence type="ECO:0000256" key="1">
    <source>
        <dbReference type="ARBA" id="ARBA00004141"/>
    </source>
</evidence>
<organism evidence="7 8">
    <name type="scientific">Acropora cervicornis</name>
    <name type="common">Staghorn coral</name>
    <dbReference type="NCBI Taxonomy" id="6130"/>
    <lineage>
        <taxon>Eukaryota</taxon>
        <taxon>Metazoa</taxon>
        <taxon>Cnidaria</taxon>
        <taxon>Anthozoa</taxon>
        <taxon>Hexacorallia</taxon>
        <taxon>Scleractinia</taxon>
        <taxon>Astrocoeniina</taxon>
        <taxon>Acroporidae</taxon>
        <taxon>Acropora</taxon>
    </lineage>
</organism>
<evidence type="ECO:0000256" key="5">
    <source>
        <dbReference type="SAM" id="Phobius"/>
    </source>
</evidence>
<feature type="transmembrane region" description="Helical" evidence="5">
    <location>
        <begin position="405"/>
        <end position="428"/>
    </location>
</feature>
<dbReference type="PANTHER" id="PTHR19229">
    <property type="entry name" value="ATP-BINDING CASSETTE TRANSPORTER SUBFAMILY A ABCA"/>
    <property type="match status" value="1"/>
</dbReference>
<dbReference type="GO" id="GO:0016020">
    <property type="term" value="C:membrane"/>
    <property type="evidence" value="ECO:0007669"/>
    <property type="project" value="UniProtKB-SubCell"/>
</dbReference>
<dbReference type="PANTHER" id="PTHR19229:SF250">
    <property type="entry name" value="ABC TRANSPORTER DOMAIN-CONTAINING PROTEIN-RELATED"/>
    <property type="match status" value="1"/>
</dbReference>
<evidence type="ECO:0000256" key="2">
    <source>
        <dbReference type="ARBA" id="ARBA00022692"/>
    </source>
</evidence>
<dbReference type="InterPro" id="IPR027417">
    <property type="entry name" value="P-loop_NTPase"/>
</dbReference>
<dbReference type="InterPro" id="IPR003439">
    <property type="entry name" value="ABC_transporter-like_ATP-bd"/>
</dbReference>